<proteinExistence type="predicted"/>
<gene>
    <name evidence="1" type="ORF">ACK2TP_08260</name>
</gene>
<keyword evidence="2" id="KW-1185">Reference proteome</keyword>
<name>A0ABW9KIY1_9BACT</name>
<organism evidence="1 2">
    <name type="scientific">Terriglobus aquaticus</name>
    <dbReference type="NCBI Taxonomy" id="940139"/>
    <lineage>
        <taxon>Bacteria</taxon>
        <taxon>Pseudomonadati</taxon>
        <taxon>Acidobacteriota</taxon>
        <taxon>Terriglobia</taxon>
        <taxon>Terriglobales</taxon>
        <taxon>Acidobacteriaceae</taxon>
        <taxon>Terriglobus</taxon>
    </lineage>
</organism>
<evidence type="ECO:0000313" key="2">
    <source>
        <dbReference type="Proteomes" id="UP001634747"/>
    </source>
</evidence>
<dbReference type="PROSITE" id="PS51257">
    <property type="entry name" value="PROKAR_LIPOPROTEIN"/>
    <property type="match status" value="1"/>
</dbReference>
<accession>A0ABW9KIY1</accession>
<dbReference type="RefSeq" id="WP_263412733.1">
    <property type="nucleotide sequence ID" value="NZ_BAABBH010000001.1"/>
</dbReference>
<comment type="caution">
    <text evidence="1">The sequence shown here is derived from an EMBL/GenBank/DDBJ whole genome shotgun (WGS) entry which is preliminary data.</text>
</comment>
<dbReference type="Proteomes" id="UP001634747">
    <property type="component" value="Unassembled WGS sequence"/>
</dbReference>
<reference evidence="1 2" key="1">
    <citation type="submission" date="2024-12" db="EMBL/GenBank/DDBJ databases">
        <authorList>
            <person name="Lee Y."/>
        </authorList>
    </citation>
    <scope>NUCLEOTIDE SEQUENCE [LARGE SCALE GENOMIC DNA]</scope>
    <source>
        <strain evidence="1 2">03SUJ4</strain>
    </source>
</reference>
<protein>
    <recommendedName>
        <fullName evidence="3">Lipoprotein</fullName>
    </recommendedName>
</protein>
<sequence>MPSWVKNVAAIFGMTLMSCLLNGCLESEFDLADASKLPKALALPTGQARANYRVRLRFYSTYGYDATFALIDSSGHTVREVRGKTVGSCADSSSCRITTEDGETEVLKLRPYEQHAGMEKNRRPVALFEFIGEKP</sequence>
<evidence type="ECO:0000313" key="1">
    <source>
        <dbReference type="EMBL" id="MFN2975754.1"/>
    </source>
</evidence>
<dbReference type="EMBL" id="JBJYXY010000001">
    <property type="protein sequence ID" value="MFN2975754.1"/>
    <property type="molecule type" value="Genomic_DNA"/>
</dbReference>
<evidence type="ECO:0008006" key="3">
    <source>
        <dbReference type="Google" id="ProtNLM"/>
    </source>
</evidence>